<dbReference type="PANTHER" id="PTHR34822">
    <property type="entry name" value="GRPB DOMAIN PROTEIN (AFU_ORTHOLOGUE AFUA_1G01530)"/>
    <property type="match status" value="1"/>
</dbReference>
<dbReference type="EMBL" id="VWOJ01000003">
    <property type="protein sequence ID" value="KAA5802390.1"/>
    <property type="molecule type" value="Genomic_DNA"/>
</dbReference>
<dbReference type="InterPro" id="IPR007344">
    <property type="entry name" value="GrpB/CoaE"/>
</dbReference>
<reference evidence="1 2" key="1">
    <citation type="submission" date="2019-09" db="EMBL/GenBank/DDBJ databases">
        <authorList>
            <person name="Kevbrin V."/>
            <person name="Grouzdev D.S."/>
        </authorList>
    </citation>
    <scope>NUCLEOTIDE SEQUENCE [LARGE SCALE GENOMIC DNA]</scope>
    <source>
        <strain evidence="1 2">G-192</strain>
    </source>
</reference>
<protein>
    <submittedName>
        <fullName evidence="1">GrpB family protein</fullName>
    </submittedName>
</protein>
<accession>A0A5M6ZDU0</accession>
<gene>
    <name evidence="1" type="ORF">F1654_11245</name>
</gene>
<dbReference type="Pfam" id="PF04229">
    <property type="entry name" value="GrpB"/>
    <property type="match status" value="1"/>
</dbReference>
<name>A0A5M6ZDU0_9PROT</name>
<evidence type="ECO:0000313" key="2">
    <source>
        <dbReference type="Proteomes" id="UP000325122"/>
    </source>
</evidence>
<dbReference type="PANTHER" id="PTHR34822:SF1">
    <property type="entry name" value="GRPB FAMILY PROTEIN"/>
    <property type="match status" value="1"/>
</dbReference>
<dbReference type="SUPFAM" id="SSF81301">
    <property type="entry name" value="Nucleotidyltransferase"/>
    <property type="match status" value="1"/>
</dbReference>
<sequence>MKKDPVDVAPPDPAWIEEGHEWAERVAGALKALALRVDHVGSTAVPELAAKNVIDIQALVVRLDEPEAVIAAMSGAGFRHAPDNTSDIPHADAAPVLGADDWRKLFFREPKGCRRVHVHVRRNGAAAARRTFLMRDYLRADPAARRDYGAFKLALADKTKKDRAAYQAIKSPFIETVMRAAEGWAELSRWTPGAPDAYWRSEG</sequence>
<dbReference type="InterPro" id="IPR043519">
    <property type="entry name" value="NT_sf"/>
</dbReference>
<keyword evidence="2" id="KW-1185">Reference proteome</keyword>
<dbReference type="AlphaFoldDB" id="A0A5M6ZDU0"/>
<proteinExistence type="predicted"/>
<dbReference type="RefSeq" id="WP_150023640.1">
    <property type="nucleotide sequence ID" value="NZ_VWOJ01000003.1"/>
</dbReference>
<evidence type="ECO:0000313" key="1">
    <source>
        <dbReference type="EMBL" id="KAA5802390.1"/>
    </source>
</evidence>
<dbReference type="Proteomes" id="UP000325122">
    <property type="component" value="Unassembled WGS sequence"/>
</dbReference>
<dbReference type="Gene3D" id="3.30.460.10">
    <property type="entry name" value="Beta Polymerase, domain 2"/>
    <property type="match status" value="1"/>
</dbReference>
<organism evidence="1 2">
    <name type="scientific">Alkalicaulis satelles</name>
    <dbReference type="NCBI Taxonomy" id="2609175"/>
    <lineage>
        <taxon>Bacteria</taxon>
        <taxon>Pseudomonadati</taxon>
        <taxon>Pseudomonadota</taxon>
        <taxon>Alphaproteobacteria</taxon>
        <taxon>Maricaulales</taxon>
        <taxon>Maricaulaceae</taxon>
        <taxon>Alkalicaulis</taxon>
    </lineage>
</organism>
<comment type="caution">
    <text evidence="1">The sequence shown here is derived from an EMBL/GenBank/DDBJ whole genome shotgun (WGS) entry which is preliminary data.</text>
</comment>